<dbReference type="InterPro" id="IPR041698">
    <property type="entry name" value="Methyltransf_25"/>
</dbReference>
<dbReference type="Proteomes" id="UP000430508">
    <property type="component" value="Chromosome"/>
</dbReference>
<reference evidence="5 6" key="1">
    <citation type="submission" date="2019-12" db="EMBL/GenBank/DDBJ databases">
        <title>Sequence classification of anaerobic respiratory reductive dehalogenases: First we see many, then we see few.</title>
        <authorList>
            <person name="Molenda O."/>
            <person name="Puentes Jacome L.A."/>
            <person name="Cao X."/>
            <person name="Nesbo C.L."/>
            <person name="Tang S."/>
            <person name="Morson N."/>
            <person name="Patron J."/>
            <person name="Lomheim L."/>
            <person name="Wishart D.S."/>
            <person name="Edwards E.A."/>
        </authorList>
    </citation>
    <scope>NUCLEOTIDE SEQUENCE [LARGE SCALE GENOMIC DNA]</scope>
    <source>
        <strain evidence="5 6">12DCA</strain>
    </source>
</reference>
<dbReference type="GO" id="GO:0032259">
    <property type="term" value="P:methylation"/>
    <property type="evidence" value="ECO:0007669"/>
    <property type="project" value="UniProtKB-KW"/>
</dbReference>
<feature type="domain" description="Methyltransferase" evidence="4">
    <location>
        <begin position="60"/>
        <end position="137"/>
    </location>
</feature>
<dbReference type="CDD" id="cd02440">
    <property type="entry name" value="AdoMet_MTases"/>
    <property type="match status" value="1"/>
</dbReference>
<keyword evidence="2 5" id="KW-0808">Transferase</keyword>
<evidence type="ECO:0000256" key="2">
    <source>
        <dbReference type="ARBA" id="ARBA00022679"/>
    </source>
</evidence>
<accession>A0A857DER5</accession>
<protein>
    <submittedName>
        <fullName evidence="5">Methyltransferase domain-containing protein</fullName>
    </submittedName>
</protein>
<keyword evidence="1 5" id="KW-0489">Methyltransferase</keyword>
<dbReference type="PANTHER" id="PTHR43464">
    <property type="entry name" value="METHYLTRANSFERASE"/>
    <property type="match status" value="1"/>
</dbReference>
<dbReference type="Pfam" id="PF13649">
    <property type="entry name" value="Methyltransf_25"/>
    <property type="match status" value="1"/>
</dbReference>
<evidence type="ECO:0000313" key="5">
    <source>
        <dbReference type="EMBL" id="QGZ99200.1"/>
    </source>
</evidence>
<sequence length="270" mass="30937">MNIEEIRERWSLKEQNKKASVDMWNSMAASFGENIRPGFEEDAFLKLLINKNMLNPEGLILDVGCGAGKYALALAGRCSQVTGVDLSPQMIAIAEQKKKEYRTDNAAFYCEDWHNLDLMQAGWQHKFDLVFAHMTPAVQSADTFEKLSAASKGWCILSKPIRRTDPVSDAVKALARIKEKRESSDEELVFAFELLWRQGYLPELQYEKQVWKMRKTLEQAKGLYINRIKTYREISPAEEKEIETYLGSLAKDGFVHEEVDTTIATMVWQV</sequence>
<dbReference type="InterPro" id="IPR029063">
    <property type="entry name" value="SAM-dependent_MTases_sf"/>
</dbReference>
<evidence type="ECO:0000313" key="6">
    <source>
        <dbReference type="Proteomes" id="UP000430508"/>
    </source>
</evidence>
<dbReference type="EMBL" id="CP046996">
    <property type="protein sequence ID" value="QGZ99200.1"/>
    <property type="molecule type" value="Genomic_DNA"/>
</dbReference>
<dbReference type="PANTHER" id="PTHR43464:SF19">
    <property type="entry name" value="UBIQUINONE BIOSYNTHESIS O-METHYLTRANSFERASE, MITOCHONDRIAL"/>
    <property type="match status" value="1"/>
</dbReference>
<proteinExistence type="predicted"/>
<evidence type="ECO:0000256" key="1">
    <source>
        <dbReference type="ARBA" id="ARBA00022603"/>
    </source>
</evidence>
<name>A0A857DER5_9FIRM</name>
<dbReference type="Gene3D" id="3.40.50.150">
    <property type="entry name" value="Vaccinia Virus protein VP39"/>
    <property type="match status" value="1"/>
</dbReference>
<dbReference type="GO" id="GO:0008168">
    <property type="term" value="F:methyltransferase activity"/>
    <property type="evidence" value="ECO:0007669"/>
    <property type="project" value="UniProtKB-KW"/>
</dbReference>
<dbReference type="AlphaFoldDB" id="A0A857DER5"/>
<organism evidence="5 6">
    <name type="scientific">Dehalobacter restrictus</name>
    <dbReference type="NCBI Taxonomy" id="55583"/>
    <lineage>
        <taxon>Bacteria</taxon>
        <taxon>Bacillati</taxon>
        <taxon>Bacillota</taxon>
        <taxon>Clostridia</taxon>
        <taxon>Eubacteriales</taxon>
        <taxon>Desulfitobacteriaceae</taxon>
        <taxon>Dehalobacter</taxon>
    </lineage>
</organism>
<gene>
    <name evidence="5" type="ORF">GQ588_00205</name>
</gene>
<keyword evidence="3" id="KW-0949">S-adenosyl-L-methionine</keyword>
<dbReference type="RefSeq" id="WP_158208030.1">
    <property type="nucleotide sequence ID" value="NZ_CP046996.1"/>
</dbReference>
<evidence type="ECO:0000256" key="3">
    <source>
        <dbReference type="ARBA" id="ARBA00022691"/>
    </source>
</evidence>
<dbReference type="SUPFAM" id="SSF53335">
    <property type="entry name" value="S-adenosyl-L-methionine-dependent methyltransferases"/>
    <property type="match status" value="1"/>
</dbReference>
<evidence type="ECO:0000259" key="4">
    <source>
        <dbReference type="Pfam" id="PF13649"/>
    </source>
</evidence>